<sequence>MLKSLNLGLKVVMSTIFEVLSVFSVPIFKDFHDDQEGFGFSPKITSGWWTILLQVGASLSYAAVAPTTASAVPYLKPLDWIPQTCFVGKVL</sequence>
<organism evidence="1 2">
    <name type="scientific">Trifolium pratense</name>
    <name type="common">Red clover</name>
    <dbReference type="NCBI Taxonomy" id="57577"/>
    <lineage>
        <taxon>Eukaryota</taxon>
        <taxon>Viridiplantae</taxon>
        <taxon>Streptophyta</taxon>
        <taxon>Embryophyta</taxon>
        <taxon>Tracheophyta</taxon>
        <taxon>Spermatophyta</taxon>
        <taxon>Magnoliopsida</taxon>
        <taxon>eudicotyledons</taxon>
        <taxon>Gunneridae</taxon>
        <taxon>Pentapetalae</taxon>
        <taxon>rosids</taxon>
        <taxon>fabids</taxon>
        <taxon>Fabales</taxon>
        <taxon>Fabaceae</taxon>
        <taxon>Papilionoideae</taxon>
        <taxon>50 kb inversion clade</taxon>
        <taxon>NPAAA clade</taxon>
        <taxon>Hologalegina</taxon>
        <taxon>IRL clade</taxon>
        <taxon>Trifolieae</taxon>
        <taxon>Trifolium</taxon>
    </lineage>
</organism>
<gene>
    <name evidence="1" type="ORF">MILVUS5_LOCUS21612</name>
</gene>
<name>A0ACB0KG59_TRIPR</name>
<keyword evidence="2" id="KW-1185">Reference proteome</keyword>
<evidence type="ECO:0000313" key="2">
    <source>
        <dbReference type="Proteomes" id="UP001177021"/>
    </source>
</evidence>
<dbReference type="EMBL" id="CASHSV030000206">
    <property type="protein sequence ID" value="CAJ2654482.1"/>
    <property type="molecule type" value="Genomic_DNA"/>
</dbReference>
<proteinExistence type="predicted"/>
<comment type="caution">
    <text evidence="1">The sequence shown here is derived from an EMBL/GenBank/DDBJ whole genome shotgun (WGS) entry which is preliminary data.</text>
</comment>
<dbReference type="Proteomes" id="UP001177021">
    <property type="component" value="Unassembled WGS sequence"/>
</dbReference>
<protein>
    <submittedName>
        <fullName evidence="1">Uncharacterized protein</fullName>
    </submittedName>
</protein>
<reference evidence="1" key="1">
    <citation type="submission" date="2023-10" db="EMBL/GenBank/DDBJ databases">
        <authorList>
            <person name="Rodriguez Cubillos JULIANA M."/>
            <person name="De Vega J."/>
        </authorList>
    </citation>
    <scope>NUCLEOTIDE SEQUENCE</scope>
</reference>
<evidence type="ECO:0000313" key="1">
    <source>
        <dbReference type="EMBL" id="CAJ2654482.1"/>
    </source>
</evidence>
<accession>A0ACB0KG59</accession>